<reference evidence="1" key="1">
    <citation type="submission" date="2018-02" db="EMBL/GenBank/DDBJ databases">
        <title>Rhizophora mucronata_Transcriptome.</title>
        <authorList>
            <person name="Meera S.P."/>
            <person name="Sreeshan A."/>
            <person name="Augustine A."/>
        </authorList>
    </citation>
    <scope>NUCLEOTIDE SEQUENCE</scope>
    <source>
        <tissue evidence="1">Leaf</tissue>
    </source>
</reference>
<sequence length="98" mass="11002">MTLPTTSTWKPEDLSSLSQTGWSRWGISLKPVVQNFHTCPKIPSCIYPTKKVTIPLKSNSYVVSCTLHQWTCQPEAEKLIATHSLENNEDTILRVCVG</sequence>
<dbReference type="AlphaFoldDB" id="A0A2P2MS96"/>
<protein>
    <submittedName>
        <fullName evidence="1">Exocyst complex component sec3</fullName>
    </submittedName>
</protein>
<organism evidence="1">
    <name type="scientific">Rhizophora mucronata</name>
    <name type="common">Asiatic mangrove</name>
    <dbReference type="NCBI Taxonomy" id="61149"/>
    <lineage>
        <taxon>Eukaryota</taxon>
        <taxon>Viridiplantae</taxon>
        <taxon>Streptophyta</taxon>
        <taxon>Embryophyta</taxon>
        <taxon>Tracheophyta</taxon>
        <taxon>Spermatophyta</taxon>
        <taxon>Magnoliopsida</taxon>
        <taxon>eudicotyledons</taxon>
        <taxon>Gunneridae</taxon>
        <taxon>Pentapetalae</taxon>
        <taxon>rosids</taxon>
        <taxon>fabids</taxon>
        <taxon>Malpighiales</taxon>
        <taxon>Rhizophoraceae</taxon>
        <taxon>Rhizophora</taxon>
    </lineage>
</organism>
<name>A0A2P2MS96_RHIMU</name>
<proteinExistence type="predicted"/>
<dbReference type="EMBL" id="GGEC01052602">
    <property type="protein sequence ID" value="MBX33086.1"/>
    <property type="molecule type" value="Transcribed_RNA"/>
</dbReference>
<accession>A0A2P2MS96</accession>
<evidence type="ECO:0000313" key="1">
    <source>
        <dbReference type="EMBL" id="MBX33086.1"/>
    </source>
</evidence>